<proteinExistence type="predicted"/>
<gene>
    <name evidence="2" type="ORF">H9710_04055</name>
</gene>
<name>A0A9D2MV14_9FIRM</name>
<dbReference type="AlphaFoldDB" id="A0A9D2MV14"/>
<reference evidence="2" key="2">
    <citation type="submission" date="2021-04" db="EMBL/GenBank/DDBJ databases">
        <authorList>
            <person name="Gilroy R."/>
        </authorList>
    </citation>
    <scope>NUCLEOTIDE SEQUENCE</scope>
    <source>
        <strain evidence="2">CHK185-1770</strain>
    </source>
</reference>
<evidence type="ECO:0000256" key="1">
    <source>
        <dbReference type="SAM" id="Phobius"/>
    </source>
</evidence>
<keyword evidence="1" id="KW-0472">Membrane</keyword>
<dbReference type="Proteomes" id="UP000826793">
    <property type="component" value="Unassembled WGS sequence"/>
</dbReference>
<protein>
    <submittedName>
        <fullName evidence="2">Uncharacterized protein</fullName>
    </submittedName>
</protein>
<comment type="caution">
    <text evidence="2">The sequence shown here is derived from an EMBL/GenBank/DDBJ whole genome shotgun (WGS) entry which is preliminary data.</text>
</comment>
<sequence>MIRRISRRQVISGAILAVLVLIGAYFLFRPAPEPTVGKFITEEEVLQLVAEDAPASAYMEYPHLLEGSGFVSPILPMKVDGELCWLSVRGGSVLLLDRTQNEVLKTYQ</sequence>
<feature type="transmembrane region" description="Helical" evidence="1">
    <location>
        <begin position="9"/>
        <end position="28"/>
    </location>
</feature>
<keyword evidence="1" id="KW-0812">Transmembrane</keyword>
<keyword evidence="1" id="KW-1133">Transmembrane helix</keyword>
<organism evidence="2 3">
    <name type="scientific">Candidatus Acutalibacter pullicola</name>
    <dbReference type="NCBI Taxonomy" id="2838417"/>
    <lineage>
        <taxon>Bacteria</taxon>
        <taxon>Bacillati</taxon>
        <taxon>Bacillota</taxon>
        <taxon>Clostridia</taxon>
        <taxon>Eubacteriales</taxon>
        <taxon>Acutalibacteraceae</taxon>
        <taxon>Acutalibacter</taxon>
    </lineage>
</organism>
<evidence type="ECO:0000313" key="3">
    <source>
        <dbReference type="Proteomes" id="UP000826793"/>
    </source>
</evidence>
<evidence type="ECO:0000313" key="2">
    <source>
        <dbReference type="EMBL" id="HJB97734.1"/>
    </source>
</evidence>
<accession>A0A9D2MV14</accession>
<reference evidence="2" key="1">
    <citation type="journal article" date="2021" name="PeerJ">
        <title>Extensive microbial diversity within the chicken gut microbiome revealed by metagenomics and culture.</title>
        <authorList>
            <person name="Gilroy R."/>
            <person name="Ravi A."/>
            <person name="Getino M."/>
            <person name="Pursley I."/>
            <person name="Horton D.L."/>
            <person name="Alikhan N.F."/>
            <person name="Baker D."/>
            <person name="Gharbi K."/>
            <person name="Hall N."/>
            <person name="Watson M."/>
            <person name="Adriaenssens E.M."/>
            <person name="Foster-Nyarko E."/>
            <person name="Jarju S."/>
            <person name="Secka A."/>
            <person name="Antonio M."/>
            <person name="Oren A."/>
            <person name="Chaudhuri R.R."/>
            <person name="La Ragione R."/>
            <person name="Hildebrand F."/>
            <person name="Pallen M.J."/>
        </authorList>
    </citation>
    <scope>NUCLEOTIDE SEQUENCE</scope>
    <source>
        <strain evidence="2">CHK185-1770</strain>
    </source>
</reference>
<dbReference type="EMBL" id="DWXG01000033">
    <property type="protein sequence ID" value="HJB97734.1"/>
    <property type="molecule type" value="Genomic_DNA"/>
</dbReference>